<evidence type="ECO:0000313" key="1">
    <source>
        <dbReference type="EMBL" id="EGQ13817.1"/>
    </source>
</evidence>
<evidence type="ECO:0000313" key="2">
    <source>
        <dbReference type="Proteomes" id="UP000004123"/>
    </source>
</evidence>
<sequence>MQHSRNKIRCEHFVNTQHLQCKNADIVLQNYCICKTIVTI</sequence>
<protein>
    <submittedName>
        <fullName evidence="1">Uncharacterized protein</fullName>
    </submittedName>
</protein>
<name>F9DKX6_9BACT</name>
<dbReference type="HOGENOM" id="CLU_3294470_0_0_10"/>
<organism evidence="1 2">
    <name type="scientific">Prevotella pallens ATCC 700821</name>
    <dbReference type="NCBI Taxonomy" id="997353"/>
    <lineage>
        <taxon>Bacteria</taxon>
        <taxon>Pseudomonadati</taxon>
        <taxon>Bacteroidota</taxon>
        <taxon>Bacteroidia</taxon>
        <taxon>Bacteroidales</taxon>
        <taxon>Prevotellaceae</taxon>
        <taxon>Prevotella</taxon>
    </lineage>
</organism>
<dbReference type="Proteomes" id="UP000004123">
    <property type="component" value="Unassembled WGS sequence"/>
</dbReference>
<dbReference type="EMBL" id="AFPY01000111">
    <property type="protein sequence ID" value="EGQ13817.1"/>
    <property type="molecule type" value="Genomic_DNA"/>
</dbReference>
<accession>F9DKX6</accession>
<reference evidence="1 2" key="1">
    <citation type="submission" date="2011-04" db="EMBL/GenBank/DDBJ databases">
        <authorList>
            <person name="Muzny D."/>
            <person name="Qin X."/>
            <person name="Deng J."/>
            <person name="Jiang H."/>
            <person name="Liu Y."/>
            <person name="Qu J."/>
            <person name="Song X.-Z."/>
            <person name="Zhang L."/>
            <person name="Thornton R."/>
            <person name="Coyle M."/>
            <person name="Francisco L."/>
            <person name="Jackson L."/>
            <person name="Javaid M."/>
            <person name="Korchina V."/>
            <person name="Kovar C."/>
            <person name="Mata R."/>
            <person name="Mathew T."/>
            <person name="Ngo R."/>
            <person name="Nguyen L."/>
            <person name="Nguyen N."/>
            <person name="Okwuonu G."/>
            <person name="Ongeri F."/>
            <person name="Pham C."/>
            <person name="Simmons D."/>
            <person name="Wilczek-Boney K."/>
            <person name="Hale W."/>
            <person name="Jakkamsetti A."/>
            <person name="Pham P."/>
            <person name="Ruth R."/>
            <person name="San Lucas F."/>
            <person name="Warren J."/>
            <person name="Zhang J."/>
            <person name="Zhao Z."/>
            <person name="Zhou C."/>
            <person name="Zhu D."/>
            <person name="Lee S."/>
            <person name="Bess C."/>
            <person name="Blankenburg K."/>
            <person name="Forbes L."/>
            <person name="Fu Q."/>
            <person name="Gubbala S."/>
            <person name="Hirani K."/>
            <person name="Jayaseelan J.C."/>
            <person name="Lara F."/>
            <person name="Munidasa M."/>
            <person name="Palculict T."/>
            <person name="Patil S."/>
            <person name="Pu L.-L."/>
            <person name="Saada N."/>
            <person name="Tang L."/>
            <person name="Weissenberger G."/>
            <person name="Zhu Y."/>
            <person name="Hemphill L."/>
            <person name="Shang Y."/>
            <person name="Youmans B."/>
            <person name="Ayvaz T."/>
            <person name="Ross M."/>
            <person name="Santibanez J."/>
            <person name="Aqrawi P."/>
            <person name="Gross S."/>
            <person name="Joshi V."/>
            <person name="Fowler G."/>
            <person name="Nazareth L."/>
            <person name="Reid J."/>
            <person name="Worley K."/>
            <person name="Petrosino J."/>
            <person name="Highlander S."/>
            <person name="Gibbs R."/>
        </authorList>
    </citation>
    <scope>NUCLEOTIDE SEQUENCE [LARGE SCALE GENOMIC DNA]</scope>
    <source>
        <strain evidence="1 2">ATCC 700821</strain>
    </source>
</reference>
<proteinExistence type="predicted"/>
<dbReference type="AlphaFoldDB" id="F9DKX6"/>
<comment type="caution">
    <text evidence="1">The sequence shown here is derived from an EMBL/GenBank/DDBJ whole genome shotgun (WGS) entry which is preliminary data.</text>
</comment>
<gene>
    <name evidence="1" type="ORF">HMPREF9144_2318</name>
</gene>